<proteinExistence type="predicted"/>
<name>A0AAP9U6H8_KLEAE</name>
<dbReference type="PANTHER" id="PTHR33254">
    <property type="entry name" value="4-HYDROXY-4-METHYL-2-OXOGLUTARATE ALDOLASE 3-RELATED"/>
    <property type="match status" value="1"/>
</dbReference>
<dbReference type="Pfam" id="PF03737">
    <property type="entry name" value="RraA-like"/>
    <property type="match status" value="1"/>
</dbReference>
<feature type="binding site" evidence="5">
    <location>
        <position position="126"/>
    </location>
    <ligand>
        <name>Mg(2+)</name>
        <dbReference type="ChEBI" id="CHEBI:18420"/>
    </ligand>
</feature>
<evidence type="ECO:0000256" key="2">
    <source>
        <dbReference type="ARBA" id="ARBA00016549"/>
    </source>
</evidence>
<dbReference type="PANTHER" id="PTHR33254:SF4">
    <property type="entry name" value="4-HYDROXY-4-METHYL-2-OXOGLUTARATE ALDOLASE 3-RELATED"/>
    <property type="match status" value="1"/>
</dbReference>
<gene>
    <name evidence="6" type="ORF">HV331_19210</name>
</gene>
<dbReference type="GO" id="GO:0046872">
    <property type="term" value="F:metal ion binding"/>
    <property type="evidence" value="ECO:0007669"/>
    <property type="project" value="UniProtKB-KW"/>
</dbReference>
<evidence type="ECO:0000256" key="5">
    <source>
        <dbReference type="PIRSR" id="PIRSR605493-1"/>
    </source>
</evidence>
<comment type="cofactor">
    <cofactor evidence="1">
        <name>a divalent metal cation</name>
        <dbReference type="ChEBI" id="CHEBI:60240"/>
    </cofactor>
</comment>
<feature type="binding site" evidence="5">
    <location>
        <begin position="103"/>
        <end position="106"/>
    </location>
    <ligand>
        <name>substrate</name>
    </ligand>
</feature>
<protein>
    <recommendedName>
        <fullName evidence="2">Putative 4-hydroxy-4-methyl-2-oxoglutarate aldolase</fullName>
    </recommendedName>
    <alternativeName>
        <fullName evidence="3">Regulator of ribonuclease activity homolog</fullName>
    </alternativeName>
    <alternativeName>
        <fullName evidence="4">RraA-like protein</fullName>
    </alternativeName>
</protein>
<dbReference type="InterPro" id="IPR036704">
    <property type="entry name" value="RraA/RraA-like_sf"/>
</dbReference>
<dbReference type="CDD" id="cd16841">
    <property type="entry name" value="RraA_family"/>
    <property type="match status" value="1"/>
</dbReference>
<dbReference type="Gene3D" id="3.50.30.40">
    <property type="entry name" value="Ribonuclease E inhibitor RraA/RraA-like"/>
    <property type="match status" value="1"/>
</dbReference>
<sequence length="236" mass="25159">MKPHSDAWQPLPPLIDPALLERVRRLSSALLCDGMNDMDIARNGCMDAELCPADPRKILLGTACTVETAGGDNFPVHTAIYQGQPGYVLVIAGQADTRRAYLGDLLAGTAQAVGLDGIIVDGLVRDQSTLATLDIPVYARGFMPCGPVKSLKGKINTPVVCAGIHVAPGDLVFGDADGVVVVPRNQLETVLLNAEKKLAYELERRDLIQAYQHARENGLPLPALTPAWVAAMLSDT</sequence>
<feature type="binding site" evidence="5">
    <location>
        <position position="125"/>
    </location>
    <ligand>
        <name>substrate</name>
    </ligand>
</feature>
<keyword evidence="5" id="KW-0479">Metal-binding</keyword>
<evidence type="ECO:0000313" key="7">
    <source>
        <dbReference type="Proteomes" id="UP000514462"/>
    </source>
</evidence>
<organism evidence="6 7">
    <name type="scientific">Klebsiella aerogenes</name>
    <name type="common">Enterobacter aerogenes</name>
    <dbReference type="NCBI Taxonomy" id="548"/>
    <lineage>
        <taxon>Bacteria</taxon>
        <taxon>Pseudomonadati</taxon>
        <taxon>Pseudomonadota</taxon>
        <taxon>Gammaproteobacteria</taxon>
        <taxon>Enterobacterales</taxon>
        <taxon>Enterobacteriaceae</taxon>
        <taxon>Klebsiella/Raoultella group</taxon>
        <taxon>Klebsiella</taxon>
    </lineage>
</organism>
<reference evidence="7" key="1">
    <citation type="submission" date="2020-06" db="EMBL/GenBank/DDBJ databases">
        <title>REHAB project genomes.</title>
        <authorList>
            <person name="Shaw L.P."/>
        </authorList>
    </citation>
    <scope>NUCLEOTIDE SEQUENCE [LARGE SCALE GENOMIC DNA]</scope>
    <source>
        <strain evidence="7">RHBSTW-00938</strain>
    </source>
</reference>
<evidence type="ECO:0000256" key="1">
    <source>
        <dbReference type="ARBA" id="ARBA00001968"/>
    </source>
</evidence>
<comment type="cofactor">
    <cofactor evidence="5">
        <name>Mg(2+)</name>
        <dbReference type="ChEBI" id="CHEBI:18420"/>
    </cofactor>
</comment>
<dbReference type="AlphaFoldDB" id="A0AAP9U6H8"/>
<evidence type="ECO:0000256" key="4">
    <source>
        <dbReference type="ARBA" id="ARBA00030169"/>
    </source>
</evidence>
<evidence type="ECO:0000313" key="6">
    <source>
        <dbReference type="EMBL" id="QMR41494.1"/>
    </source>
</evidence>
<dbReference type="RefSeq" id="WP_182014589.1">
    <property type="nucleotide sequence ID" value="NZ_CP055904.1"/>
</dbReference>
<dbReference type="EMBL" id="CP055904">
    <property type="protein sequence ID" value="QMR41494.1"/>
    <property type="molecule type" value="Genomic_DNA"/>
</dbReference>
<evidence type="ECO:0000256" key="3">
    <source>
        <dbReference type="ARBA" id="ARBA00029596"/>
    </source>
</evidence>
<dbReference type="Proteomes" id="UP000514462">
    <property type="component" value="Chromosome"/>
</dbReference>
<dbReference type="SUPFAM" id="SSF89562">
    <property type="entry name" value="RraA-like"/>
    <property type="match status" value="1"/>
</dbReference>
<accession>A0AAP9U6H8</accession>
<keyword evidence="5" id="KW-0460">Magnesium</keyword>
<dbReference type="InterPro" id="IPR005493">
    <property type="entry name" value="RraA/RraA-like"/>
</dbReference>